<dbReference type="Proteomes" id="UP000054845">
    <property type="component" value="Unassembled WGS sequence"/>
</dbReference>
<evidence type="ECO:0000256" key="1">
    <source>
        <dbReference type="SAM" id="MobiDB-lite"/>
    </source>
</evidence>
<keyword evidence="3" id="KW-1185">Reference proteome</keyword>
<organism evidence="2 3">
    <name type="scientific">Ceraceosorus bombacis</name>
    <dbReference type="NCBI Taxonomy" id="401625"/>
    <lineage>
        <taxon>Eukaryota</taxon>
        <taxon>Fungi</taxon>
        <taxon>Dikarya</taxon>
        <taxon>Basidiomycota</taxon>
        <taxon>Ustilaginomycotina</taxon>
        <taxon>Exobasidiomycetes</taxon>
        <taxon>Ceraceosorales</taxon>
        <taxon>Ceraceosoraceae</taxon>
        <taxon>Ceraceosorus</taxon>
    </lineage>
</organism>
<name>A0A0P1BNR2_9BASI</name>
<feature type="region of interest" description="Disordered" evidence="1">
    <location>
        <begin position="225"/>
        <end position="317"/>
    </location>
</feature>
<evidence type="ECO:0000313" key="2">
    <source>
        <dbReference type="EMBL" id="CEH17893.1"/>
    </source>
</evidence>
<feature type="compositionally biased region" description="Low complexity" evidence="1">
    <location>
        <begin position="252"/>
        <end position="262"/>
    </location>
</feature>
<sequence>MSSTQAAPPPLPLAPRPAQAGASRSIYASSQTHTAFLFNQLFLILSQLQSSSSISQDDHRAIVARLERVQLKETGEVEKDENLMTEREKEAERGKRNAWVQKAISETSLLPTLVETALNMTAGPFLSDNQVDAIVQLVEMSQNKIAAAVTDPSLQRKAETGVGSGALSAGKGIRKGFASAGDKWENMLSKRLEKKEMEKSERQEKKRMKEELRAEREEIVRKRQQEILSGAGSSAAAMDAATERAKNEKQPSLSTATSLASSGTPPTFRHELSSTSTSLTSAAPAPASRTLPPPPTSTPAKPVVAAEEPSQAKDYSITSAQDGLATATIDVLSLDGFDASSTQSAASTSRFSPWPGLILTNTLVASRTSVDVPRGSSRNPAVEPSTATRANESRDLPLPPPPSRGSLSHPSQSTASSQQQLQPPP</sequence>
<dbReference type="EMBL" id="CCYA01000265">
    <property type="protein sequence ID" value="CEH17893.1"/>
    <property type="molecule type" value="Genomic_DNA"/>
</dbReference>
<protein>
    <submittedName>
        <fullName evidence="2">Uncharacterized protein</fullName>
    </submittedName>
</protein>
<reference evidence="2 3" key="1">
    <citation type="submission" date="2014-09" db="EMBL/GenBank/DDBJ databases">
        <authorList>
            <person name="Magalhaes I.L.F."/>
            <person name="Oliveira U."/>
            <person name="Santos F.R."/>
            <person name="Vidigal T.H.D.A."/>
            <person name="Brescovit A.D."/>
            <person name="Santos A.J."/>
        </authorList>
    </citation>
    <scope>NUCLEOTIDE SEQUENCE [LARGE SCALE GENOMIC DNA]</scope>
</reference>
<dbReference type="OrthoDB" id="3358664at2759"/>
<accession>A0A0P1BNR2</accession>
<evidence type="ECO:0000313" key="3">
    <source>
        <dbReference type="Proteomes" id="UP000054845"/>
    </source>
</evidence>
<dbReference type="AlphaFoldDB" id="A0A0P1BNR2"/>
<proteinExistence type="predicted"/>
<feature type="compositionally biased region" description="Low complexity" evidence="1">
    <location>
        <begin position="404"/>
        <end position="425"/>
    </location>
</feature>
<feature type="compositionally biased region" description="Low complexity" evidence="1">
    <location>
        <begin position="273"/>
        <end position="290"/>
    </location>
</feature>
<feature type="region of interest" description="Disordered" evidence="1">
    <location>
        <begin position="368"/>
        <end position="425"/>
    </location>
</feature>
<feature type="region of interest" description="Disordered" evidence="1">
    <location>
        <begin position="189"/>
        <end position="213"/>
    </location>
</feature>
<feature type="compositionally biased region" description="Low complexity" evidence="1">
    <location>
        <begin position="229"/>
        <end position="240"/>
    </location>
</feature>